<dbReference type="GO" id="GO:0005811">
    <property type="term" value="C:lipid droplet"/>
    <property type="evidence" value="ECO:0007669"/>
    <property type="project" value="UniProtKB-SubCell"/>
</dbReference>
<keyword evidence="6" id="KW-1185">Reference proteome</keyword>
<dbReference type="InterPro" id="IPR020843">
    <property type="entry name" value="ER"/>
</dbReference>
<dbReference type="InterPro" id="IPR013149">
    <property type="entry name" value="ADH-like_C"/>
</dbReference>
<comment type="subcellular location">
    <subcellularLocation>
        <location evidence="1">Lipid droplet</location>
    </subcellularLocation>
</comment>
<dbReference type="RefSeq" id="XP_038780750.1">
    <property type="nucleotide sequence ID" value="XM_038924822.1"/>
</dbReference>
<dbReference type="InterPro" id="IPR036291">
    <property type="entry name" value="NAD(P)-bd_dom_sf"/>
</dbReference>
<dbReference type="GO" id="GO:0016491">
    <property type="term" value="F:oxidoreductase activity"/>
    <property type="evidence" value="ECO:0007669"/>
    <property type="project" value="InterPro"/>
</dbReference>
<feature type="domain" description="Enoyl reductase (ER)" evidence="4">
    <location>
        <begin position="32"/>
        <end position="339"/>
    </location>
</feature>
<dbReference type="PANTHER" id="PTHR11695">
    <property type="entry name" value="ALCOHOL DEHYDROGENASE RELATED"/>
    <property type="match status" value="1"/>
</dbReference>
<dbReference type="EMBL" id="CP064815">
    <property type="protein sequence ID" value="QPG77185.1"/>
    <property type="molecule type" value="Genomic_DNA"/>
</dbReference>
<dbReference type="SUPFAM" id="SSF50129">
    <property type="entry name" value="GroES-like"/>
    <property type="match status" value="1"/>
</dbReference>
<dbReference type="Pfam" id="PF08240">
    <property type="entry name" value="ADH_N"/>
    <property type="match status" value="1"/>
</dbReference>
<reference evidence="5" key="1">
    <citation type="submission" date="2020-10" db="EMBL/GenBank/DDBJ databases">
        <authorList>
            <person name="Roach M.J.R."/>
        </authorList>
    </citation>
    <scope>NUCLEOTIDE SEQUENCE</scope>
    <source>
        <strain evidence="5">CBS 1945</strain>
    </source>
</reference>
<dbReference type="OrthoDB" id="3509362at2759"/>
<dbReference type="InterPro" id="IPR013154">
    <property type="entry name" value="ADH-like_N"/>
</dbReference>
<evidence type="ECO:0000256" key="2">
    <source>
        <dbReference type="ARBA" id="ARBA00022677"/>
    </source>
</evidence>
<evidence type="ECO:0000256" key="3">
    <source>
        <dbReference type="ARBA" id="ARBA00038249"/>
    </source>
</evidence>
<proteinExistence type="inferred from homology"/>
<dbReference type="Proteomes" id="UP000662931">
    <property type="component" value="Chromosome 4"/>
</dbReference>
<accession>A0A875SAX0</accession>
<organism evidence="5 6">
    <name type="scientific">Eeniella nana</name>
    <name type="common">Yeast</name>
    <name type="synonym">Brettanomyces nanus</name>
    <dbReference type="NCBI Taxonomy" id="13502"/>
    <lineage>
        <taxon>Eukaryota</taxon>
        <taxon>Fungi</taxon>
        <taxon>Dikarya</taxon>
        <taxon>Ascomycota</taxon>
        <taxon>Saccharomycotina</taxon>
        <taxon>Pichiomycetes</taxon>
        <taxon>Pichiales</taxon>
        <taxon>Pichiaceae</taxon>
        <taxon>Brettanomyces</taxon>
    </lineage>
</organism>
<dbReference type="SUPFAM" id="SSF51735">
    <property type="entry name" value="NAD(P)-binding Rossmann-fold domains"/>
    <property type="match status" value="1"/>
</dbReference>
<dbReference type="KEGG" id="bnn:FOA43_004592"/>
<dbReference type="GeneID" id="62197992"/>
<evidence type="ECO:0000259" key="4">
    <source>
        <dbReference type="SMART" id="SM00829"/>
    </source>
</evidence>
<dbReference type="Gene3D" id="3.40.50.720">
    <property type="entry name" value="NAD(P)-binding Rossmann-like Domain"/>
    <property type="match status" value="1"/>
</dbReference>
<dbReference type="AlphaFoldDB" id="A0A875SAX0"/>
<dbReference type="PANTHER" id="PTHR11695:SF294">
    <property type="entry name" value="RETICULON-4-INTERACTING PROTEIN 1, MITOCHONDRIAL"/>
    <property type="match status" value="1"/>
</dbReference>
<dbReference type="Gene3D" id="3.90.180.10">
    <property type="entry name" value="Medium-chain alcohol dehydrogenases, catalytic domain"/>
    <property type="match status" value="2"/>
</dbReference>
<sequence length="342" mass="37114">MSTAATASLPKVVDGKIQSLAITYTTGKSPLKVQTIEFPVASADKLVKPTDVLVKTKASTINPVDCILRSLAPSWYKGSVVKVLGGDFSGVVVDAGSESGSKVGDRVYENMSFNQAASLPVVGGTGYQILKSHDVDSLKGSHVLILGGGTSVGNYSIQFAKHYFGAKTIVATCSSRSFERVRKFGADTLVDYTKGKTHELNGILESVKTNGKFDIVVDCVRDPIIYGSLDTVLKYSKEGGVYAQVSGSKKMNYKGVSILDLIPQWFFFFETLKEKLGLSNFKFVGFMEGSDPKFTSAVEQLWKKSKLIVDIDSTHDWKTDYEAAFDKVALCKAKGKVILEFD</sequence>
<evidence type="ECO:0000313" key="6">
    <source>
        <dbReference type="Proteomes" id="UP000662931"/>
    </source>
</evidence>
<evidence type="ECO:0000256" key="1">
    <source>
        <dbReference type="ARBA" id="ARBA00004502"/>
    </source>
</evidence>
<dbReference type="Pfam" id="PF00107">
    <property type="entry name" value="ADH_zinc_N"/>
    <property type="match status" value="1"/>
</dbReference>
<dbReference type="SMART" id="SM00829">
    <property type="entry name" value="PKS_ER"/>
    <property type="match status" value="1"/>
</dbReference>
<keyword evidence="2" id="KW-0551">Lipid droplet</keyword>
<name>A0A875SAX0_EENNA</name>
<dbReference type="InterPro" id="IPR050700">
    <property type="entry name" value="YIM1/Zinc_Alcohol_DH_Fams"/>
</dbReference>
<evidence type="ECO:0000313" key="5">
    <source>
        <dbReference type="EMBL" id="QPG77185.1"/>
    </source>
</evidence>
<gene>
    <name evidence="5" type="ORF">FOA43_004592</name>
</gene>
<comment type="similarity">
    <text evidence="3">Belongs to the YIM1 family.</text>
</comment>
<dbReference type="InterPro" id="IPR011032">
    <property type="entry name" value="GroES-like_sf"/>
</dbReference>
<protein>
    <recommendedName>
        <fullName evidence="4">Enoyl reductase (ER) domain-containing protein</fullName>
    </recommendedName>
</protein>